<dbReference type="RefSeq" id="WP_106253515.1">
    <property type="nucleotide sequence ID" value="NZ_PVNG01000060.1"/>
</dbReference>
<keyword evidence="2" id="KW-0812">Transmembrane</keyword>
<sequence>MSYTEEQLRAALAESVASGSPDVQQIVRRGRRIKRRRRAGFTLAGLGAAATVFLGVQGVRVGTAHVAEQPPARVTASAAPSLPPEDTRAVPPAPLIASQSSATMPSVKTVKFRPLSFFTSYTIVCTDPEAWVIIRREGGGGGMRRCGQKGASSHSSKESVPSGWLERTQQIEVWVLPADTPIHDPRRGAGSDPYAGCTVARKDVGWCDGKYLQIPLVRQPGALKKLVEETRSRPGAWVVGVYDRADATDPIPTATTTVTLKPTG</sequence>
<accession>A0A2T0LK25</accession>
<evidence type="ECO:0000313" key="3">
    <source>
        <dbReference type="EMBL" id="PRX43100.1"/>
    </source>
</evidence>
<evidence type="ECO:0000256" key="1">
    <source>
        <dbReference type="SAM" id="MobiDB-lite"/>
    </source>
</evidence>
<comment type="caution">
    <text evidence="3">The sequence shown here is derived from an EMBL/GenBank/DDBJ whole genome shotgun (WGS) entry which is preliminary data.</text>
</comment>
<evidence type="ECO:0000313" key="4">
    <source>
        <dbReference type="Proteomes" id="UP000238312"/>
    </source>
</evidence>
<name>A0A2T0LK25_9ACTN</name>
<dbReference type="Proteomes" id="UP000238312">
    <property type="component" value="Unassembled WGS sequence"/>
</dbReference>
<dbReference type="EMBL" id="PVNG01000060">
    <property type="protein sequence ID" value="PRX43100.1"/>
    <property type="molecule type" value="Genomic_DNA"/>
</dbReference>
<protein>
    <submittedName>
        <fullName evidence="3">Uncharacterized protein</fullName>
    </submittedName>
</protein>
<organism evidence="3 4">
    <name type="scientific">Nonomuraea fuscirosea</name>
    <dbReference type="NCBI Taxonomy" id="1291556"/>
    <lineage>
        <taxon>Bacteria</taxon>
        <taxon>Bacillati</taxon>
        <taxon>Actinomycetota</taxon>
        <taxon>Actinomycetes</taxon>
        <taxon>Streptosporangiales</taxon>
        <taxon>Streptosporangiaceae</taxon>
        <taxon>Nonomuraea</taxon>
    </lineage>
</organism>
<dbReference type="AlphaFoldDB" id="A0A2T0LK25"/>
<reference evidence="3 4" key="1">
    <citation type="submission" date="2018-03" db="EMBL/GenBank/DDBJ databases">
        <title>Genomic Encyclopedia of Type Strains, Phase III (KMG-III): the genomes of soil and plant-associated and newly described type strains.</title>
        <authorList>
            <person name="Whitman W."/>
        </authorList>
    </citation>
    <scope>NUCLEOTIDE SEQUENCE [LARGE SCALE GENOMIC DNA]</scope>
    <source>
        <strain evidence="3 4">CGMCC 4.7104</strain>
    </source>
</reference>
<keyword evidence="4" id="KW-1185">Reference proteome</keyword>
<feature type="region of interest" description="Disordered" evidence="1">
    <location>
        <begin position="142"/>
        <end position="163"/>
    </location>
</feature>
<keyword evidence="2" id="KW-0472">Membrane</keyword>
<feature type="transmembrane region" description="Helical" evidence="2">
    <location>
        <begin position="39"/>
        <end position="59"/>
    </location>
</feature>
<evidence type="ECO:0000256" key="2">
    <source>
        <dbReference type="SAM" id="Phobius"/>
    </source>
</evidence>
<dbReference type="OrthoDB" id="3527097at2"/>
<keyword evidence="2" id="KW-1133">Transmembrane helix</keyword>
<gene>
    <name evidence="3" type="ORF">B0I32_1606</name>
</gene>
<proteinExistence type="predicted"/>